<evidence type="ECO:0000313" key="2">
    <source>
        <dbReference type="Proteomes" id="UP000249754"/>
    </source>
</evidence>
<comment type="caution">
    <text evidence="1">The sequence shown here is derived from an EMBL/GenBank/DDBJ whole genome shotgun (WGS) entry which is preliminary data.</text>
</comment>
<dbReference type="EMBL" id="QLLR01000001">
    <property type="protein sequence ID" value="RAJ37394.1"/>
    <property type="molecule type" value="Genomic_DNA"/>
</dbReference>
<accession>A0A327TBA6</accession>
<protein>
    <submittedName>
        <fullName evidence="1">Uncharacterized protein</fullName>
    </submittedName>
</protein>
<dbReference type="AlphaFoldDB" id="A0A327TBA6"/>
<name>A0A327TBA6_9SPHI</name>
<organism evidence="1 2">
    <name type="scientific">Pedobacter cryoconitis</name>
    <dbReference type="NCBI Taxonomy" id="188932"/>
    <lineage>
        <taxon>Bacteria</taxon>
        <taxon>Pseudomonadati</taxon>
        <taxon>Bacteroidota</taxon>
        <taxon>Sphingobacteriia</taxon>
        <taxon>Sphingobacteriales</taxon>
        <taxon>Sphingobacteriaceae</taxon>
        <taxon>Pedobacter</taxon>
    </lineage>
</organism>
<evidence type="ECO:0000313" key="1">
    <source>
        <dbReference type="EMBL" id="RAJ37394.1"/>
    </source>
</evidence>
<gene>
    <name evidence="1" type="ORF">LY11_00471</name>
</gene>
<reference evidence="1 2" key="1">
    <citation type="submission" date="2018-06" db="EMBL/GenBank/DDBJ databases">
        <title>Genomic Encyclopedia of Archaeal and Bacterial Type Strains, Phase II (KMG-II): from individual species to whole genera.</title>
        <authorList>
            <person name="Goeker M."/>
        </authorList>
    </citation>
    <scope>NUCLEOTIDE SEQUENCE [LARGE SCALE GENOMIC DNA]</scope>
    <source>
        <strain evidence="1 2">DSM 14825</strain>
    </source>
</reference>
<proteinExistence type="predicted"/>
<dbReference type="Proteomes" id="UP000249754">
    <property type="component" value="Unassembled WGS sequence"/>
</dbReference>
<sequence length="43" mass="5006">MTSEAFCGVEDDLNEPFVRLLMLVRAVNEENVLVNFVEEKIEY</sequence>